<comment type="catalytic activity">
    <reaction evidence="11">
        <text>ATP + H2O = ADP + phosphate + H(+)</text>
        <dbReference type="Rhea" id="RHEA:13065"/>
        <dbReference type="ChEBI" id="CHEBI:15377"/>
        <dbReference type="ChEBI" id="CHEBI:15378"/>
        <dbReference type="ChEBI" id="CHEBI:30616"/>
        <dbReference type="ChEBI" id="CHEBI:43474"/>
        <dbReference type="ChEBI" id="CHEBI:456216"/>
        <dbReference type="EC" id="3.6.4.12"/>
    </reaction>
</comment>
<evidence type="ECO:0000256" key="10">
    <source>
        <dbReference type="RuleBase" id="RU004070"/>
    </source>
</evidence>
<dbReference type="EMBL" id="QEAP01000154">
    <property type="protein sequence ID" value="TPX73936.1"/>
    <property type="molecule type" value="Genomic_DNA"/>
</dbReference>
<keyword evidence="4 10" id="KW-0547">Nucleotide-binding</keyword>
<dbReference type="GO" id="GO:0005656">
    <property type="term" value="C:nuclear pre-replicative complex"/>
    <property type="evidence" value="ECO:0007669"/>
    <property type="project" value="UniProtKB-ARBA"/>
</dbReference>
<keyword evidence="7 10" id="KW-0067">ATP-binding</keyword>
<evidence type="ECO:0000256" key="5">
    <source>
        <dbReference type="ARBA" id="ARBA00022801"/>
    </source>
</evidence>
<dbReference type="GO" id="GO:0000727">
    <property type="term" value="P:double-strand break repair via break-induced replication"/>
    <property type="evidence" value="ECO:0007669"/>
    <property type="project" value="TreeGrafter"/>
</dbReference>
<dbReference type="InterPro" id="IPR041562">
    <property type="entry name" value="MCM_lid"/>
</dbReference>
<dbReference type="Gene3D" id="2.20.28.10">
    <property type="match status" value="1"/>
</dbReference>
<dbReference type="InterPro" id="IPR012340">
    <property type="entry name" value="NA-bd_OB-fold"/>
</dbReference>
<dbReference type="Pfam" id="PF00493">
    <property type="entry name" value="MCM"/>
    <property type="match status" value="1"/>
</dbReference>
<evidence type="ECO:0000256" key="9">
    <source>
        <dbReference type="ARBA" id="ARBA00023242"/>
    </source>
</evidence>
<sequence length="970" mass="107961">MSSSPVREQNDGEMDVVADSQEALWSEGMNEGSVAGAAGPSRGASLRDITNRNPSTPTSKRASSTSQSQSQSLFMSSELPLPSSPTGSNTFAHDGSLHTIASSNLNPPPPDAPGSNTHMNLTSDPLFSMSSSTSQRRRLRSDPNSQTNSGRRRGDITPSRARLNQLQRQIQMPLPASNNSNVNPLSTDPVQSSSQDSAAQPVIWGTTVNIESIQSSFRDFLSRFTKAYKMDALLKLKEEDPDVYLSPALLEVLNSGSFAIQDRDRLPFYPNLLRQMKESERTSLNLDCTNLRVYAPTKELYIQLIRYPQEVIPILDHTLMEFWYELFEGEEGADLSTGLTVRPFNLERSVNLRDLDPADMDQLVTIRGLMIRCSPVIPDMKAGFFQCTVCEHTVSVESDRGRIIEPTVCANEPCSAKNTMRLVHNRCVFSDKQISRMQETPDETPDGQTPYTVSMCMYDELVDVCKPGDRVEITGIFRGIPVRVNDRRRAIKSLFKTYIDVVHVKKSDARRIGLDPSILADDDVDEGFIESDRMDGVRPEEEKIRELSQRAGLYELLARSVAPSIFGMDDVKKGALLQLFGGTNKFTGGKSGSPRIRGDINILIVGDPGVSKSQLLKYVHQLAPRGIYTSGKGSSAVGLTAYVTRDPDTRQLVLESGALVLSDGGVCCIDEFDKMSDYTRSVLHEVMEQQTISVAKAGIITTLNARTSILACANPINSKFDEKLSVVENVNLPPPLVSRFDLLFLVLDRPNLNDDRLLAMHLVGLYMEEKKSQFDFEIVPVDLFTKYISYARQHVKPILTAEAGEKLVEFYMRMRGQGGHGASRDKVVTATTRQLESMIRLSEGHAKMRLSETVEVSDVEEAHRLMVTALQESATDPKTGRLDLDILQTGISNRDRNLRHDLKRTVQEFLENLNTPSVRFNVAYAQFREQTKVVTEDEFFKVVKEIGNDDTSSVMVTGRSKMDAVIRRKN</sequence>
<dbReference type="GO" id="GO:0006279">
    <property type="term" value="P:premeiotic DNA replication"/>
    <property type="evidence" value="ECO:0007669"/>
    <property type="project" value="UniProtKB-ARBA"/>
</dbReference>
<dbReference type="GO" id="GO:0043596">
    <property type="term" value="C:nuclear replication fork"/>
    <property type="evidence" value="ECO:0007669"/>
    <property type="project" value="UniProtKB-ARBA"/>
</dbReference>
<dbReference type="Gene3D" id="3.40.50.300">
    <property type="entry name" value="P-loop containing nucleotide triphosphate hydrolases"/>
    <property type="match status" value="1"/>
</dbReference>
<dbReference type="PROSITE" id="PS00847">
    <property type="entry name" value="MCM_1"/>
    <property type="match status" value="1"/>
</dbReference>
<organism evidence="14 15">
    <name type="scientific">Chytriomyces confervae</name>
    <dbReference type="NCBI Taxonomy" id="246404"/>
    <lineage>
        <taxon>Eukaryota</taxon>
        <taxon>Fungi</taxon>
        <taxon>Fungi incertae sedis</taxon>
        <taxon>Chytridiomycota</taxon>
        <taxon>Chytridiomycota incertae sedis</taxon>
        <taxon>Chytridiomycetes</taxon>
        <taxon>Chytridiales</taxon>
        <taxon>Chytriomycetaceae</taxon>
        <taxon>Chytriomyces</taxon>
    </lineage>
</organism>
<dbReference type="GO" id="GO:0097373">
    <property type="term" value="C:MCM core complex"/>
    <property type="evidence" value="ECO:0007669"/>
    <property type="project" value="UniProtKB-ARBA"/>
</dbReference>
<dbReference type="GO" id="GO:0017116">
    <property type="term" value="F:single-stranded DNA helicase activity"/>
    <property type="evidence" value="ECO:0007669"/>
    <property type="project" value="TreeGrafter"/>
</dbReference>
<dbReference type="Pfam" id="PF17207">
    <property type="entry name" value="MCM_OB"/>
    <property type="match status" value="1"/>
</dbReference>
<keyword evidence="3 11" id="KW-0235">DNA replication</keyword>
<keyword evidence="8 10" id="KW-0238">DNA-binding</keyword>
<dbReference type="PANTHER" id="PTHR11630:SF66">
    <property type="entry name" value="DNA REPLICATION LICENSING FACTOR MCM4"/>
    <property type="match status" value="1"/>
</dbReference>
<dbReference type="GO" id="GO:0016887">
    <property type="term" value="F:ATP hydrolysis activity"/>
    <property type="evidence" value="ECO:0007669"/>
    <property type="project" value="RHEA"/>
</dbReference>
<dbReference type="STRING" id="246404.A0A507FF69"/>
<feature type="domain" description="MCM C-terminal AAA(+) ATPase" evidence="13">
    <location>
        <begin position="553"/>
        <end position="762"/>
    </location>
</feature>
<dbReference type="AlphaFoldDB" id="A0A507FF69"/>
<dbReference type="InterPro" id="IPR008047">
    <property type="entry name" value="MCM_4"/>
</dbReference>
<dbReference type="PRINTS" id="PR01660">
    <property type="entry name" value="MCMPROTEIN4"/>
</dbReference>
<dbReference type="InterPro" id="IPR031327">
    <property type="entry name" value="MCM"/>
</dbReference>
<evidence type="ECO:0000256" key="12">
    <source>
        <dbReference type="SAM" id="MobiDB-lite"/>
    </source>
</evidence>
<evidence type="ECO:0000256" key="3">
    <source>
        <dbReference type="ARBA" id="ARBA00022705"/>
    </source>
</evidence>
<comment type="subunit">
    <text evidence="11">Component of the MCM2-7 complex.</text>
</comment>
<evidence type="ECO:0000313" key="15">
    <source>
        <dbReference type="Proteomes" id="UP000320333"/>
    </source>
</evidence>
<dbReference type="FunFam" id="2.20.28.10:FF:000003">
    <property type="entry name" value="DNA helicase"/>
    <property type="match status" value="1"/>
</dbReference>
<dbReference type="GO" id="GO:1902975">
    <property type="term" value="P:mitotic DNA replication initiation"/>
    <property type="evidence" value="ECO:0007669"/>
    <property type="project" value="TreeGrafter"/>
</dbReference>
<dbReference type="Gene3D" id="2.40.50.140">
    <property type="entry name" value="Nucleic acid-binding proteins"/>
    <property type="match status" value="1"/>
</dbReference>
<proteinExistence type="inferred from homology"/>
<keyword evidence="15" id="KW-1185">Reference proteome</keyword>
<keyword evidence="5 11" id="KW-0378">Hydrolase</keyword>
<dbReference type="Gene3D" id="3.30.1640.10">
    <property type="entry name" value="mini-chromosome maintenance (MCM) complex, chain A, domain 1"/>
    <property type="match status" value="1"/>
</dbReference>
<evidence type="ECO:0000256" key="1">
    <source>
        <dbReference type="ARBA" id="ARBA00004123"/>
    </source>
</evidence>
<keyword evidence="6 11" id="KW-0347">Helicase</keyword>
<comment type="function">
    <text evidence="11">Acts as component of the MCM2-7 complex (MCM complex) which is the replicative helicase essential for 'once per cell cycle' DNA replication initiation and elongation in eukaryotic cells. The active ATPase sites in the MCM2-7 ring are formed through the interaction surfaces of two neighboring subunits such that a critical structure of a conserved arginine finger motif is provided in trans relative to the ATP-binding site of the Walker A box of the adjacent subunit. The six ATPase active sites, however, are likely to contribute differentially to the complex helicase activity.</text>
</comment>
<feature type="region of interest" description="Disordered" evidence="12">
    <location>
        <begin position="173"/>
        <end position="198"/>
    </location>
</feature>
<dbReference type="SMART" id="SM00350">
    <property type="entry name" value="MCM"/>
    <property type="match status" value="1"/>
</dbReference>
<dbReference type="FunFam" id="3.40.50.300:FF:000217">
    <property type="entry name" value="DNA helicase"/>
    <property type="match status" value="1"/>
</dbReference>
<dbReference type="PRINTS" id="PR01657">
    <property type="entry name" value="MCMFAMILY"/>
</dbReference>
<name>A0A507FF69_9FUNG</name>
<dbReference type="GO" id="GO:0003697">
    <property type="term" value="F:single-stranded DNA binding"/>
    <property type="evidence" value="ECO:0007669"/>
    <property type="project" value="TreeGrafter"/>
</dbReference>
<feature type="compositionally biased region" description="Low complexity" evidence="12">
    <location>
        <begin position="59"/>
        <end position="77"/>
    </location>
</feature>
<feature type="compositionally biased region" description="Polar residues" evidence="12">
    <location>
        <begin position="114"/>
        <end position="125"/>
    </location>
</feature>
<dbReference type="SUPFAM" id="SSF52540">
    <property type="entry name" value="P-loop containing nucleoside triphosphate hydrolases"/>
    <property type="match status" value="1"/>
</dbReference>
<dbReference type="PROSITE" id="PS50051">
    <property type="entry name" value="MCM_2"/>
    <property type="match status" value="1"/>
</dbReference>
<comment type="similarity">
    <text evidence="2 10">Belongs to the MCM family.</text>
</comment>
<evidence type="ECO:0000256" key="4">
    <source>
        <dbReference type="ARBA" id="ARBA00022741"/>
    </source>
</evidence>
<dbReference type="SUPFAM" id="SSF50249">
    <property type="entry name" value="Nucleic acid-binding proteins"/>
    <property type="match status" value="1"/>
</dbReference>
<dbReference type="InterPro" id="IPR018525">
    <property type="entry name" value="MCM_CS"/>
</dbReference>
<dbReference type="EC" id="3.6.4.12" evidence="11"/>
<comment type="subcellular location">
    <subcellularLocation>
        <location evidence="1">Nucleus</location>
    </subcellularLocation>
</comment>
<keyword evidence="9 11" id="KW-0539">Nucleus</keyword>
<reference evidence="14 15" key="1">
    <citation type="journal article" date="2019" name="Sci. Rep.">
        <title>Comparative genomics of chytrid fungi reveal insights into the obligate biotrophic and pathogenic lifestyle of Synchytrium endobioticum.</title>
        <authorList>
            <person name="van de Vossenberg B.T.L.H."/>
            <person name="Warris S."/>
            <person name="Nguyen H.D.T."/>
            <person name="van Gent-Pelzer M.P.E."/>
            <person name="Joly D.L."/>
            <person name="van de Geest H.C."/>
            <person name="Bonants P.J.M."/>
            <person name="Smith D.S."/>
            <person name="Levesque C.A."/>
            <person name="van der Lee T.A.J."/>
        </authorList>
    </citation>
    <scope>NUCLEOTIDE SEQUENCE [LARGE SCALE GENOMIC DNA]</scope>
    <source>
        <strain evidence="14 15">CBS 675.73</strain>
    </source>
</reference>
<comment type="caution">
    <text evidence="14">The sequence shown here is derived from an EMBL/GenBank/DDBJ whole genome shotgun (WGS) entry which is preliminary data.</text>
</comment>
<accession>A0A507FF69</accession>
<evidence type="ECO:0000256" key="6">
    <source>
        <dbReference type="ARBA" id="ARBA00022806"/>
    </source>
</evidence>
<gene>
    <name evidence="14" type="ORF">CcCBS67573_g04794</name>
</gene>
<dbReference type="PANTHER" id="PTHR11630">
    <property type="entry name" value="DNA REPLICATION LICENSING FACTOR MCM FAMILY MEMBER"/>
    <property type="match status" value="1"/>
</dbReference>
<dbReference type="OrthoDB" id="10251574at2759"/>
<dbReference type="InterPro" id="IPR027925">
    <property type="entry name" value="MCM_N"/>
</dbReference>
<dbReference type="GO" id="GO:0042555">
    <property type="term" value="C:MCM complex"/>
    <property type="evidence" value="ECO:0007669"/>
    <property type="project" value="UniProtKB-UniRule"/>
</dbReference>
<dbReference type="Proteomes" id="UP000320333">
    <property type="component" value="Unassembled WGS sequence"/>
</dbReference>
<protein>
    <recommendedName>
        <fullName evidence="11">DNA replication licensing factor MCM4</fullName>
        <ecNumber evidence="11">3.6.4.12</ecNumber>
    </recommendedName>
</protein>
<evidence type="ECO:0000256" key="7">
    <source>
        <dbReference type="ARBA" id="ARBA00022840"/>
    </source>
</evidence>
<feature type="region of interest" description="Disordered" evidence="12">
    <location>
        <begin position="1"/>
        <end position="159"/>
    </location>
</feature>
<evidence type="ECO:0000256" key="2">
    <source>
        <dbReference type="ARBA" id="ARBA00008010"/>
    </source>
</evidence>
<dbReference type="CDD" id="cd17755">
    <property type="entry name" value="MCM4"/>
    <property type="match status" value="1"/>
</dbReference>
<evidence type="ECO:0000259" key="13">
    <source>
        <dbReference type="PROSITE" id="PS50051"/>
    </source>
</evidence>
<dbReference type="GO" id="GO:0005524">
    <property type="term" value="F:ATP binding"/>
    <property type="evidence" value="ECO:0007669"/>
    <property type="project" value="UniProtKB-UniRule"/>
</dbReference>
<dbReference type="GO" id="GO:0031261">
    <property type="term" value="C:DNA replication preinitiation complex"/>
    <property type="evidence" value="ECO:0007669"/>
    <property type="project" value="UniProtKB-ARBA"/>
</dbReference>
<dbReference type="Pfam" id="PF14551">
    <property type="entry name" value="MCM_N"/>
    <property type="match status" value="1"/>
</dbReference>
<dbReference type="GO" id="GO:0006271">
    <property type="term" value="P:DNA strand elongation involved in DNA replication"/>
    <property type="evidence" value="ECO:0007669"/>
    <property type="project" value="TreeGrafter"/>
</dbReference>
<dbReference type="InterPro" id="IPR027417">
    <property type="entry name" value="P-loop_NTPase"/>
</dbReference>
<evidence type="ECO:0000256" key="11">
    <source>
        <dbReference type="RuleBase" id="RU368062"/>
    </source>
</evidence>
<dbReference type="InterPro" id="IPR001208">
    <property type="entry name" value="MCM_dom"/>
</dbReference>
<dbReference type="InterPro" id="IPR033762">
    <property type="entry name" value="MCM_OB"/>
</dbReference>
<evidence type="ECO:0000256" key="8">
    <source>
        <dbReference type="ARBA" id="ARBA00023125"/>
    </source>
</evidence>
<evidence type="ECO:0000313" key="14">
    <source>
        <dbReference type="EMBL" id="TPX73936.1"/>
    </source>
</evidence>
<dbReference type="Pfam" id="PF17855">
    <property type="entry name" value="MCM_lid"/>
    <property type="match status" value="1"/>
</dbReference>